<dbReference type="PANTHER" id="PTHR15830:SF10">
    <property type="entry name" value="TELOMERE LENGTH REGULATION PROTEIN TEL2 HOMOLOG"/>
    <property type="match status" value="1"/>
</dbReference>
<evidence type="ECO:0000256" key="2">
    <source>
        <dbReference type="SAM" id="MobiDB-lite"/>
    </source>
</evidence>
<keyword evidence="3" id="KW-0472">Membrane</keyword>
<feature type="compositionally biased region" description="Polar residues" evidence="2">
    <location>
        <begin position="582"/>
        <end position="592"/>
    </location>
</feature>
<dbReference type="GO" id="GO:0051083">
    <property type="term" value="P:'de novo' cotranslational protein folding"/>
    <property type="evidence" value="ECO:0007669"/>
    <property type="project" value="TreeGrafter"/>
</dbReference>
<gene>
    <name evidence="5" type="ORF">MOQ_003864</name>
</gene>
<keyword evidence="6" id="KW-1185">Reference proteome</keyword>
<comment type="caution">
    <text evidence="5">The sequence shown here is derived from an EMBL/GenBank/DDBJ whole genome shotgun (WGS) entry which is preliminary data.</text>
</comment>
<dbReference type="GO" id="GO:0051879">
    <property type="term" value="F:Hsp90 protein binding"/>
    <property type="evidence" value="ECO:0007669"/>
    <property type="project" value="TreeGrafter"/>
</dbReference>
<evidence type="ECO:0000256" key="3">
    <source>
        <dbReference type="SAM" id="Phobius"/>
    </source>
</evidence>
<evidence type="ECO:0000256" key="1">
    <source>
        <dbReference type="ARBA" id="ARBA00006133"/>
    </source>
</evidence>
<feature type="non-terminal residue" evidence="5">
    <location>
        <position position="1"/>
    </location>
</feature>
<dbReference type="AlphaFoldDB" id="K2N2X2"/>
<reference evidence="5 6" key="1">
    <citation type="journal article" date="2012" name="BMC Genomics">
        <title>Comparative genomic analysis of human infective Trypanosoma cruzi lineages with the bat-restricted subspecies T. cruzi marinkellei.</title>
        <authorList>
            <person name="Franzen O."/>
            <person name="Talavera-Lopez C."/>
            <person name="Ochaya S."/>
            <person name="Butler C.E."/>
            <person name="Messenger L.A."/>
            <person name="Lewis M.D."/>
            <person name="Llewellyn M.S."/>
            <person name="Marinkelle C.J."/>
            <person name="Tyler K.M."/>
            <person name="Miles M.A."/>
            <person name="Andersson B."/>
        </authorList>
    </citation>
    <scope>NUCLEOTIDE SEQUENCE [LARGE SCALE GENOMIC DNA]</scope>
    <source>
        <strain evidence="5 6">B7</strain>
    </source>
</reference>
<dbReference type="InterPro" id="IPR038528">
    <property type="entry name" value="TEL2_C_sf"/>
</dbReference>
<evidence type="ECO:0000313" key="5">
    <source>
        <dbReference type="EMBL" id="EKF32289.1"/>
    </source>
</evidence>
<organism evidence="5 6">
    <name type="scientific">Trypanosoma cruzi marinkellei</name>
    <dbReference type="NCBI Taxonomy" id="85056"/>
    <lineage>
        <taxon>Eukaryota</taxon>
        <taxon>Discoba</taxon>
        <taxon>Euglenozoa</taxon>
        <taxon>Kinetoplastea</taxon>
        <taxon>Metakinetoplastina</taxon>
        <taxon>Trypanosomatida</taxon>
        <taxon>Trypanosomatidae</taxon>
        <taxon>Trypanosoma</taxon>
        <taxon>Schizotrypanum</taxon>
    </lineage>
</organism>
<comment type="similarity">
    <text evidence="1">Belongs to the TEL2 family.</text>
</comment>
<keyword evidence="3" id="KW-0812">Transmembrane</keyword>
<dbReference type="Pfam" id="PF10193">
    <property type="entry name" value="Telomere_reg-2"/>
    <property type="match status" value="1"/>
</dbReference>
<proteinExistence type="inferred from homology"/>
<dbReference type="Proteomes" id="UP000007350">
    <property type="component" value="Unassembled WGS sequence"/>
</dbReference>
<evidence type="ECO:0000313" key="6">
    <source>
        <dbReference type="Proteomes" id="UP000007350"/>
    </source>
</evidence>
<dbReference type="EMBL" id="AHKC01009928">
    <property type="protein sequence ID" value="EKF32289.1"/>
    <property type="molecule type" value="Genomic_DNA"/>
</dbReference>
<accession>K2N2X2</accession>
<dbReference type="OrthoDB" id="271055at2759"/>
<dbReference type="InterPro" id="IPR019337">
    <property type="entry name" value="Telomere_length_regulation_dom"/>
</dbReference>
<feature type="domain" description="Telomere length regulation protein conserved" evidence="4">
    <location>
        <begin position="742"/>
        <end position="822"/>
    </location>
</feature>
<dbReference type="InterPro" id="IPR051970">
    <property type="entry name" value="TEL2_Regulation"/>
</dbReference>
<dbReference type="GO" id="GO:0042162">
    <property type="term" value="F:telomeric DNA binding"/>
    <property type="evidence" value="ECO:0007669"/>
    <property type="project" value="TreeGrafter"/>
</dbReference>
<dbReference type="Gene3D" id="1.25.40.720">
    <property type="entry name" value="Telomere length regulation protein 2, C-terminal domain"/>
    <property type="match status" value="1"/>
</dbReference>
<dbReference type="GO" id="GO:0005829">
    <property type="term" value="C:cytosol"/>
    <property type="evidence" value="ECO:0007669"/>
    <property type="project" value="TreeGrafter"/>
</dbReference>
<dbReference type="PANTHER" id="PTHR15830">
    <property type="entry name" value="TELOMERE LENGTH REGULATION PROTEIN TEL2 FAMILY MEMBER"/>
    <property type="match status" value="1"/>
</dbReference>
<feature type="transmembrane region" description="Helical" evidence="3">
    <location>
        <begin position="75"/>
        <end position="100"/>
    </location>
</feature>
<feature type="region of interest" description="Disordered" evidence="2">
    <location>
        <begin position="582"/>
        <end position="601"/>
    </location>
</feature>
<name>K2N2X2_TRYCR</name>
<keyword evidence="3" id="KW-1133">Transmembrane helix</keyword>
<protein>
    <recommendedName>
        <fullName evidence="4">Telomere length regulation protein conserved domain-containing protein</fullName>
    </recommendedName>
</protein>
<sequence>APLAMPAASAGRARVNCPPHCRGKPGASNVSLRGGNATGKTVPGTGLRGAGWRGCFRRPGERGRRRLGMISRARLFLFAADASLFVSGSACFCYFTFFFLSPALVVELGIDRGMLSLQEACLYEGAKTALAKVTRISLSGGCGKPFGEKPEQALEGLIDMLGLDAQPEAIMCNSESELLEVSSSTPLLMFLCEFAMNLRNEEPSPMELQILRTRCNFVASLPDRVANALLSTFGSTKTLDTDLDLLATRICQSLCRFLFVIHEAPPSEMAHATSTMRQYKFKRENALLVCEVLIQNLVRRGFIRTLFQCFISSLKAALPILSSLEDVIQRVFGAIYRCYFKKDEVSPASMRNTVTVNLHTSIHWSEWNTWFLRVAERDPGLKPHLISSLIKIIDMPNKDEEAATEALAMSRALMKQLFVTETSYLPTERGLLRVIFREVLPGIVSHSSEKGEAPISEAELGLFAEAFQRWSARDLIEKGSVELNTTLANSVLYILLHIREYHVKDTKGHLPGALLQPLLAGISSRFELVRAESLKSEAITVASFFATFFVGNDEARNAFSDLEQFPALLNDWLKGETDPTTISELSPITPTGTHRGGNNKVDPLFRRRSVDDEEYPLDPDAAFLFFRRKDAGTMKRTGTLTTGGTVVFNLDTIVNHEHLPSFGRTWNEQDELEENVTVLVTLRESYNAIIGVGRSSNAQVYEVQQAVESGLRGFFHALNRLREKLGSWKEQKVHGEVQRLREKVGTELNPMVPSLLPALMSLTIHAPESRHKELMDLRYSVIVSLVIIAPENALSQLGKMLYSSHYGIFQRVEMAKAVAEAAKYLSQVEVRVELEEGGGAAASRKHDSWKEQRTNRRIYPPIREGNAKSMSIIVSEGRETRRWGSAVAGRVDRKERIYCSLLTNVVPFFVSALLEKAENDHFSFLSEHDPYVPTEVLRSIGTVVQCMRSARHIAPALCEKLLSFAILAAIEHPLSVVRKQGWILIGEIMRCWCGAGPLVLEDGSLFTSRGVFGGSLSYVFSQEWLAAQQALGTLFVKTKDDPSCAEIALLVLADVQDLVMAKKDLEAMESRVVNTKTITMTAETKSNVRVD</sequence>
<evidence type="ECO:0000259" key="4">
    <source>
        <dbReference type="Pfam" id="PF10193"/>
    </source>
</evidence>